<proteinExistence type="predicted"/>
<reference evidence="1 2" key="1">
    <citation type="submission" date="2017-04" db="EMBL/GenBank/DDBJ databases">
        <title>A new member of the family Flavobacteriaceae isolated from ascidians.</title>
        <authorList>
            <person name="Chen L."/>
        </authorList>
    </citation>
    <scope>NUCLEOTIDE SEQUENCE [LARGE SCALE GENOMIC DNA]</scope>
    <source>
        <strain evidence="1 2">HQA918</strain>
    </source>
</reference>
<comment type="caution">
    <text evidence="1">The sequence shown here is derived from an EMBL/GenBank/DDBJ whole genome shotgun (WGS) entry which is preliminary data.</text>
</comment>
<dbReference type="PROSITE" id="PS51257">
    <property type="entry name" value="PROKAR_LIPOPROTEIN"/>
    <property type="match status" value="1"/>
</dbReference>
<organism evidence="1 2">
    <name type="scientific">Sediminicola luteus</name>
    <dbReference type="NCBI Taxonomy" id="319238"/>
    <lineage>
        <taxon>Bacteria</taxon>
        <taxon>Pseudomonadati</taxon>
        <taxon>Bacteroidota</taxon>
        <taxon>Flavobacteriia</taxon>
        <taxon>Flavobacteriales</taxon>
        <taxon>Flavobacteriaceae</taxon>
        <taxon>Sediminicola</taxon>
    </lineage>
</organism>
<name>A0A2A4G6S6_9FLAO</name>
<gene>
    <name evidence="1" type="ORF">B7P33_14680</name>
</gene>
<protein>
    <submittedName>
        <fullName evidence="1">Uncharacterized protein</fullName>
    </submittedName>
</protein>
<dbReference type="Proteomes" id="UP000219559">
    <property type="component" value="Unassembled WGS sequence"/>
</dbReference>
<keyword evidence="2" id="KW-1185">Reference proteome</keyword>
<dbReference type="OrthoDB" id="892266at2"/>
<dbReference type="RefSeq" id="WP_097443408.1">
    <property type="nucleotide sequence ID" value="NZ_NBWU01000005.1"/>
</dbReference>
<dbReference type="EMBL" id="NBWU01000005">
    <property type="protein sequence ID" value="PCE63455.1"/>
    <property type="molecule type" value="Genomic_DNA"/>
</dbReference>
<accession>A0A2A4G6S6</accession>
<evidence type="ECO:0000313" key="2">
    <source>
        <dbReference type="Proteomes" id="UP000219559"/>
    </source>
</evidence>
<evidence type="ECO:0000313" key="1">
    <source>
        <dbReference type="EMBL" id="PCE63455.1"/>
    </source>
</evidence>
<sequence length="232" mass="26365">MKRILFILSITLFIGCQEKKEAKSTTSSAEQAVPKKTTAPLEYPEKVAQANGIGQWNKVKKLGFTFNVDRGDSHFERRWIWDTKTNTITAKSSQDTLVYQRNAMDSIAQKTNGGFINDKFWLMMPFNLSWDLGNYTYTFEKGAKTPISGEIMDKLTVVYGSEGGYTPGDAYDLFIDADLKIKEWVFRKGNQPEASLTTTWEAYKNYGPLDLATSHKNEDGSFHLYFTDIVVE</sequence>
<dbReference type="AlphaFoldDB" id="A0A2A4G6S6"/>